<name>A0AAV4BX18_9GAST</name>
<dbReference type="EMBL" id="BLXT01005528">
    <property type="protein sequence ID" value="GFO23763.1"/>
    <property type="molecule type" value="Genomic_DNA"/>
</dbReference>
<keyword evidence="1" id="KW-0812">Transmembrane</keyword>
<gene>
    <name evidence="2" type="ORF">PoB_005026800</name>
</gene>
<feature type="transmembrane region" description="Helical" evidence="1">
    <location>
        <begin position="71"/>
        <end position="89"/>
    </location>
</feature>
<organism evidence="2 3">
    <name type="scientific">Plakobranchus ocellatus</name>
    <dbReference type="NCBI Taxonomy" id="259542"/>
    <lineage>
        <taxon>Eukaryota</taxon>
        <taxon>Metazoa</taxon>
        <taxon>Spiralia</taxon>
        <taxon>Lophotrochozoa</taxon>
        <taxon>Mollusca</taxon>
        <taxon>Gastropoda</taxon>
        <taxon>Heterobranchia</taxon>
        <taxon>Euthyneura</taxon>
        <taxon>Panpulmonata</taxon>
        <taxon>Sacoglossa</taxon>
        <taxon>Placobranchoidea</taxon>
        <taxon>Plakobranchidae</taxon>
        <taxon>Plakobranchus</taxon>
    </lineage>
</organism>
<sequence length="171" mass="19459">MDFNQNCLTGLLKRTAILRFVKKNGLYFQELWTGLAAGCVVSSTVYAMGVSRTVTFDMTIFATSNTHSSRFLTPVFAVAIALALIAAHWERDVRSEIKSQVPRTYSTRRLRAANVQCQEYGVCLNFVLTLRHLDTSSVSEATISSSDKTVDHDCELREIRNRDLRFCRRRR</sequence>
<evidence type="ECO:0000313" key="3">
    <source>
        <dbReference type="Proteomes" id="UP000735302"/>
    </source>
</evidence>
<dbReference type="AlphaFoldDB" id="A0AAV4BX18"/>
<proteinExistence type="predicted"/>
<protein>
    <submittedName>
        <fullName evidence="2">Uncharacterized protein</fullName>
    </submittedName>
</protein>
<evidence type="ECO:0000256" key="1">
    <source>
        <dbReference type="SAM" id="Phobius"/>
    </source>
</evidence>
<comment type="caution">
    <text evidence="2">The sequence shown here is derived from an EMBL/GenBank/DDBJ whole genome shotgun (WGS) entry which is preliminary data.</text>
</comment>
<feature type="transmembrane region" description="Helical" evidence="1">
    <location>
        <begin position="31"/>
        <end position="51"/>
    </location>
</feature>
<keyword evidence="1" id="KW-1133">Transmembrane helix</keyword>
<dbReference type="Proteomes" id="UP000735302">
    <property type="component" value="Unassembled WGS sequence"/>
</dbReference>
<evidence type="ECO:0000313" key="2">
    <source>
        <dbReference type="EMBL" id="GFO23763.1"/>
    </source>
</evidence>
<keyword evidence="1" id="KW-0472">Membrane</keyword>
<keyword evidence="3" id="KW-1185">Reference proteome</keyword>
<reference evidence="2 3" key="1">
    <citation type="journal article" date="2021" name="Elife">
        <title>Chloroplast acquisition without the gene transfer in kleptoplastic sea slugs, Plakobranchus ocellatus.</title>
        <authorList>
            <person name="Maeda T."/>
            <person name="Takahashi S."/>
            <person name="Yoshida T."/>
            <person name="Shimamura S."/>
            <person name="Takaki Y."/>
            <person name="Nagai Y."/>
            <person name="Toyoda A."/>
            <person name="Suzuki Y."/>
            <person name="Arimoto A."/>
            <person name="Ishii H."/>
            <person name="Satoh N."/>
            <person name="Nishiyama T."/>
            <person name="Hasebe M."/>
            <person name="Maruyama T."/>
            <person name="Minagawa J."/>
            <person name="Obokata J."/>
            <person name="Shigenobu S."/>
        </authorList>
    </citation>
    <scope>NUCLEOTIDE SEQUENCE [LARGE SCALE GENOMIC DNA]</scope>
</reference>
<accession>A0AAV4BX18</accession>